<dbReference type="OrthoDB" id="2113294at2759"/>
<name>A0A8H7D336_9AGAR</name>
<keyword evidence="3" id="KW-1185">Reference proteome</keyword>
<dbReference type="AlphaFoldDB" id="A0A8H7D336"/>
<dbReference type="EMBL" id="JACAZI010000005">
    <property type="protein sequence ID" value="KAF7360324.1"/>
    <property type="molecule type" value="Genomic_DNA"/>
</dbReference>
<sequence length="243" mass="27499">MWAWFIPLETFYTADKADSIKRRGFLATVSSQHVPHALSYLILSGNAKHTSWQKRCAILSLNSGLESLISDFAAEAANVEFVSGVRGTAVVTLPPRLQNRGYMSRSEFYDELAQSLVLVGIGFPFTSPSPYDALCFGVPFVNPIHDWDAADPLNRNKWTVQHDMIKHLDPPYVYHVYKGDRDGFVKAIEDAVAHPIERFVLDHMRMEAVEQRLRNILNADWEIEFLALERSLAAPSSHNRTLI</sequence>
<dbReference type="Proteomes" id="UP000620124">
    <property type="component" value="Unassembled WGS sequence"/>
</dbReference>
<accession>A0A8H7D336</accession>
<gene>
    <name evidence="2" type="ORF">MVEN_00761900</name>
</gene>
<evidence type="ECO:0000313" key="2">
    <source>
        <dbReference type="EMBL" id="KAF7360324.1"/>
    </source>
</evidence>
<proteinExistence type="predicted"/>
<organism evidence="2 3">
    <name type="scientific">Mycena venus</name>
    <dbReference type="NCBI Taxonomy" id="2733690"/>
    <lineage>
        <taxon>Eukaryota</taxon>
        <taxon>Fungi</taxon>
        <taxon>Dikarya</taxon>
        <taxon>Basidiomycota</taxon>
        <taxon>Agaricomycotina</taxon>
        <taxon>Agaricomycetes</taxon>
        <taxon>Agaricomycetidae</taxon>
        <taxon>Agaricales</taxon>
        <taxon>Marasmiineae</taxon>
        <taxon>Mycenaceae</taxon>
        <taxon>Mycena</taxon>
    </lineage>
</organism>
<dbReference type="UniPathway" id="UPA00378"/>
<reference evidence="2" key="1">
    <citation type="submission" date="2020-05" db="EMBL/GenBank/DDBJ databases">
        <title>Mycena genomes resolve the evolution of fungal bioluminescence.</title>
        <authorList>
            <person name="Tsai I.J."/>
        </authorList>
    </citation>
    <scope>NUCLEOTIDE SEQUENCE</scope>
    <source>
        <strain evidence="2">CCC161011</strain>
    </source>
</reference>
<evidence type="ECO:0000313" key="3">
    <source>
        <dbReference type="Proteomes" id="UP000620124"/>
    </source>
</evidence>
<feature type="domain" description="Glycosyltransferase family 18 catalytic" evidence="1">
    <location>
        <begin position="86"/>
        <end position="217"/>
    </location>
</feature>
<evidence type="ECO:0000259" key="1">
    <source>
        <dbReference type="Pfam" id="PF15024"/>
    </source>
</evidence>
<dbReference type="InterPro" id="IPR026116">
    <property type="entry name" value="GT18_cat"/>
</dbReference>
<protein>
    <recommendedName>
        <fullName evidence="1">Glycosyltransferase family 18 catalytic domain-containing protein</fullName>
    </recommendedName>
</protein>
<dbReference type="GO" id="GO:0030144">
    <property type="term" value="F:alpha-1,6-mannosylglycoprotein 6-beta-N-acetylglucosaminyltransferase activity"/>
    <property type="evidence" value="ECO:0007669"/>
    <property type="project" value="InterPro"/>
</dbReference>
<dbReference type="Pfam" id="PF15024">
    <property type="entry name" value="Glyco_transf_18"/>
    <property type="match status" value="1"/>
</dbReference>
<comment type="caution">
    <text evidence="2">The sequence shown here is derived from an EMBL/GenBank/DDBJ whole genome shotgun (WGS) entry which is preliminary data.</text>
</comment>